<accession>A0ABS1J158</accession>
<dbReference type="InterPro" id="IPR007621">
    <property type="entry name" value="TPM_dom"/>
</dbReference>
<gene>
    <name evidence="3" type="ORF">JJN12_08830</name>
</gene>
<reference evidence="3 4" key="1">
    <citation type="submission" date="2021-01" db="EMBL/GenBank/DDBJ databases">
        <title>Isolation and description of Catonella massiliensis sp. nov., a novel Catonella species, isolated from a stable periodontitis subject.</title>
        <authorList>
            <person name="Antezack A."/>
            <person name="Boxberger M."/>
            <person name="La Scola B."/>
            <person name="Monnet-Corti V."/>
        </authorList>
    </citation>
    <scope>NUCLEOTIDE SEQUENCE [LARGE SCALE GENOMIC DNA]</scope>
    <source>
        <strain evidence="3 4">Marseille-Q4567</strain>
    </source>
</reference>
<feature type="domain" description="TPM" evidence="2">
    <location>
        <begin position="55"/>
        <end position="173"/>
    </location>
</feature>
<keyword evidence="4" id="KW-1185">Reference proteome</keyword>
<protein>
    <submittedName>
        <fullName evidence="3">TPM domain-containing protein</fullName>
    </submittedName>
</protein>
<evidence type="ECO:0000259" key="2">
    <source>
        <dbReference type="Pfam" id="PF04536"/>
    </source>
</evidence>
<feature type="compositionally biased region" description="Low complexity" evidence="1">
    <location>
        <begin position="424"/>
        <end position="443"/>
    </location>
</feature>
<comment type="caution">
    <text evidence="3">The sequence shown here is derived from an EMBL/GenBank/DDBJ whole genome shotgun (WGS) entry which is preliminary data.</text>
</comment>
<dbReference type="RefSeq" id="WP_208429336.1">
    <property type="nucleotide sequence ID" value="NZ_JAEPRJ010000001.1"/>
</dbReference>
<evidence type="ECO:0000256" key="1">
    <source>
        <dbReference type="SAM" id="MobiDB-lite"/>
    </source>
</evidence>
<evidence type="ECO:0000313" key="4">
    <source>
        <dbReference type="Proteomes" id="UP000604730"/>
    </source>
</evidence>
<organism evidence="3 4">
    <name type="scientific">Catonella massiliensis</name>
    <dbReference type="NCBI Taxonomy" id="2799636"/>
    <lineage>
        <taxon>Bacteria</taxon>
        <taxon>Bacillati</taxon>
        <taxon>Bacillota</taxon>
        <taxon>Clostridia</taxon>
        <taxon>Lachnospirales</taxon>
        <taxon>Lachnospiraceae</taxon>
        <taxon>Catonella</taxon>
    </lineage>
</organism>
<dbReference type="PANTHER" id="PTHR30373">
    <property type="entry name" value="UPF0603 PROTEIN YGCG"/>
    <property type="match status" value="1"/>
</dbReference>
<feature type="region of interest" description="Disordered" evidence="1">
    <location>
        <begin position="421"/>
        <end position="452"/>
    </location>
</feature>
<evidence type="ECO:0000313" key="3">
    <source>
        <dbReference type="EMBL" id="MBK5897879.1"/>
    </source>
</evidence>
<name>A0ABS1J158_9FIRM</name>
<proteinExistence type="predicted"/>
<dbReference type="Proteomes" id="UP000604730">
    <property type="component" value="Unassembled WGS sequence"/>
</dbReference>
<dbReference type="PANTHER" id="PTHR30373:SF2">
    <property type="entry name" value="UPF0603 PROTEIN YGCG"/>
    <property type="match status" value="1"/>
</dbReference>
<dbReference type="Gene3D" id="3.10.310.50">
    <property type="match status" value="2"/>
</dbReference>
<sequence length="452" mass="50523">MGNIYNNKARGLVRGRLCLLLFLLAFIFSLTGPSKMSGMKILADTKYNAKYPRLVDKADVLTDEEEKKLLKKLNKISEEEKVDVVVLTVENEAGKDVTAFADDFYDYNNYGFGHKGDGIILVVDYGSRDWALSTKGKGIYIFTDAGQKYISDKFVKYLSDGEAYEGFKTYANLCKKFIEQYRTGAAYDVGNMPKEKSETPTEDYSQRRKAARMVDNAKVLSLENKNMLNSKLDLASSARNADISILTLKNEVNDNNILSYAGKYYKDNNFGLGVSRDGVLLVMDFGTNTWAIYTNGRAVNAIPDEAKEYMTNDFLPVIKEGDTYTGFIRYINLCDKMLANYDSGLTYDEGLVPKKEKLSDVVKDSVLPALFFSLIICIILTRQLKTVKPELQANNYARQDSFCLTDAEDLFLYKTLSKTRRSRSSSSGSSRGGSSTHRSSSGSIHGGSHGKF</sequence>
<dbReference type="EMBL" id="JAEPRJ010000001">
    <property type="protein sequence ID" value="MBK5897879.1"/>
    <property type="molecule type" value="Genomic_DNA"/>
</dbReference>
<dbReference type="Pfam" id="PF04536">
    <property type="entry name" value="TPM_phosphatase"/>
    <property type="match status" value="2"/>
</dbReference>
<feature type="domain" description="TPM" evidence="2">
    <location>
        <begin position="214"/>
        <end position="333"/>
    </location>
</feature>